<dbReference type="Pfam" id="PF20629">
    <property type="entry name" value="GD_AH_C"/>
    <property type="match status" value="1"/>
</dbReference>
<evidence type="ECO:0000256" key="3">
    <source>
        <dbReference type="SAM" id="MobiDB-lite"/>
    </source>
</evidence>
<protein>
    <recommendedName>
        <fullName evidence="4">SAF domain-containing protein</fullName>
    </recommendedName>
</protein>
<dbReference type="RefSeq" id="WP_344336342.1">
    <property type="nucleotide sequence ID" value="NZ_BAAAPZ010000004.1"/>
</dbReference>
<gene>
    <name evidence="5" type="ORF">GCM10009823_12680</name>
</gene>
<organism evidence="5 6">
    <name type="scientific">Brevibacterium salitolerans</name>
    <dbReference type="NCBI Taxonomy" id="1403566"/>
    <lineage>
        <taxon>Bacteria</taxon>
        <taxon>Bacillati</taxon>
        <taxon>Actinomycetota</taxon>
        <taxon>Actinomycetes</taxon>
        <taxon>Micrococcales</taxon>
        <taxon>Brevibacteriaceae</taxon>
        <taxon>Brevibacterium</taxon>
    </lineage>
</organism>
<feature type="domain" description="SAF" evidence="4">
    <location>
        <begin position="12"/>
        <end position="83"/>
    </location>
</feature>
<dbReference type="Proteomes" id="UP001500984">
    <property type="component" value="Unassembled WGS sequence"/>
</dbReference>
<evidence type="ECO:0000313" key="6">
    <source>
        <dbReference type="Proteomes" id="UP001500984"/>
    </source>
</evidence>
<feature type="region of interest" description="Disordered" evidence="3">
    <location>
        <begin position="534"/>
        <end position="579"/>
    </location>
</feature>
<comment type="caution">
    <text evidence="5">The sequence shown here is derived from an EMBL/GenBank/DDBJ whole genome shotgun (WGS) entry which is preliminary data.</text>
</comment>
<sequence>MPPTYILPTPEDNVAIVPERLEAGQRLDIEGAPVVLRHAVLQGHRICVRPVRAGEPLLSWGLPFGTALADLAPGDYVCNEKMREVLLQRNPQDFPQESPPVVNFSDRDTVAERTLPQAPVFGHNAPAHTGERTFPGYRRGPSRGWGTRNHLAVIGTTSRSRAAVLAAADELARRHPATEGFDGVVPVVHTEGGGDDAPLNAPLLVRTLAGFAVNPNVGAAIVVGDPEAAVSNRDVLAALGELPHSPHEYTVRFCLAADASEEAVAGIVAAAESVVERVKSCVREPAPLSALKVGMQCGGSDAFSGVSANQVLGRAMHTLIDHGGAVGLAETDELIGSEVFTLARVADASVTDRFLEIQQRFKDYAQAHGHTAEGNVSGGNIYRGLYNITLKSLGAARKKDPRTAIDHVIDYAEPMDRPGFYFMDSPGNDLESVAGQVASGANLIIFTTGNGSITNFPFVPTLKVVTTTARFRHLESDMDFNAGRILDGHSMDAEGQELFELAVATAGGQPAKGEASRQSQTQIWRSWHFRSTADGTAGAAGRDRSSFTGEPLLPLGGSGADARTGAGEVPEASSGAAPTAPAGAAAELAGVAAAPEIVVAGNRFDLVLPTSLCSGQVAEQIAARVTGEQAGASGDAVGSPGAGAGASGDAAGSSRGQAGVSGALPVVALSHTEGCGVSSGSAEEIFRDTLLGYATHPLTAHAVFLEHGCEKTHNDFFRDSLAARGVDAGDFDWASIQAEGGIARVTEHVVSALAGAQAARTGRAAGTGAPAKEEAHSAARVRGAEGEAASALAAEGAPNTEGGPAPLVGISTSARNAASTAPLVAALVRRLLAGGTGVLLAASDPVLEQESFLLPLGLGPHPEPTLPHAAQVRIPGLHLMDDSSSDWLETATGLGASGASVLVVFADLHPRQPHRFLPTVQVGTAGRAQGMDLVLDLPREDGAEGEPDSGGVAAGGTGRASDAALEAILTAVAQAAAGAFVQATRPRANVGFQVSRGRFGVSL</sequence>
<feature type="region of interest" description="Disordered" evidence="3">
    <location>
        <begin position="631"/>
        <end position="656"/>
    </location>
</feature>
<comment type="similarity">
    <text evidence="1">Belongs to the UxaA family.</text>
</comment>
<keyword evidence="6" id="KW-1185">Reference proteome</keyword>
<dbReference type="EMBL" id="BAAAPZ010000004">
    <property type="protein sequence ID" value="GAA2093983.1"/>
    <property type="molecule type" value="Genomic_DNA"/>
</dbReference>
<dbReference type="Pfam" id="PF04295">
    <property type="entry name" value="GD_AH_second"/>
    <property type="match status" value="2"/>
</dbReference>
<evidence type="ECO:0000313" key="5">
    <source>
        <dbReference type="EMBL" id="GAA2093983.1"/>
    </source>
</evidence>
<dbReference type="InterPro" id="IPR013974">
    <property type="entry name" value="SAF"/>
</dbReference>
<proteinExistence type="inferred from homology"/>
<feature type="compositionally biased region" description="Low complexity" evidence="3">
    <location>
        <begin position="647"/>
        <end position="656"/>
    </location>
</feature>
<dbReference type="InterPro" id="IPR052172">
    <property type="entry name" value="UxaA_altronate/galactarate_dh"/>
</dbReference>
<reference evidence="6" key="1">
    <citation type="journal article" date="2019" name="Int. J. Syst. Evol. Microbiol.">
        <title>The Global Catalogue of Microorganisms (GCM) 10K type strain sequencing project: providing services to taxonomists for standard genome sequencing and annotation.</title>
        <authorList>
            <consortium name="The Broad Institute Genomics Platform"/>
            <consortium name="The Broad Institute Genome Sequencing Center for Infectious Disease"/>
            <person name="Wu L."/>
            <person name="Ma J."/>
        </authorList>
    </citation>
    <scope>NUCLEOTIDE SEQUENCE [LARGE SCALE GENOMIC DNA]</scope>
    <source>
        <strain evidence="6">JCM 15900</strain>
    </source>
</reference>
<evidence type="ECO:0000256" key="2">
    <source>
        <dbReference type="ARBA" id="ARBA00023239"/>
    </source>
</evidence>
<evidence type="ECO:0000259" key="4">
    <source>
        <dbReference type="SMART" id="SM00858"/>
    </source>
</evidence>
<dbReference type="InterPro" id="IPR048332">
    <property type="entry name" value="GD_AH_C"/>
</dbReference>
<evidence type="ECO:0000256" key="1">
    <source>
        <dbReference type="ARBA" id="ARBA00010986"/>
    </source>
</evidence>
<accession>A0ABP5I5X8</accession>
<dbReference type="InterPro" id="IPR044144">
    <property type="entry name" value="SAF_UxaA/GarD"/>
</dbReference>
<feature type="region of interest" description="Disordered" evidence="3">
    <location>
        <begin position="120"/>
        <end position="142"/>
    </location>
</feature>
<keyword evidence="2" id="KW-0456">Lyase</keyword>
<dbReference type="PANTHER" id="PTHR30536:SF5">
    <property type="entry name" value="ALTRONATE DEHYDRATASE"/>
    <property type="match status" value="1"/>
</dbReference>
<dbReference type="InterPro" id="IPR007392">
    <property type="entry name" value="GD_AH_second"/>
</dbReference>
<dbReference type="SMART" id="SM00858">
    <property type="entry name" value="SAF"/>
    <property type="match status" value="1"/>
</dbReference>
<dbReference type="Gene3D" id="2.30.130.110">
    <property type="match status" value="1"/>
</dbReference>
<name>A0ABP5I5X8_9MICO</name>
<dbReference type="PANTHER" id="PTHR30536">
    <property type="entry name" value="ALTRONATE/GALACTARATE DEHYDRATASE"/>
    <property type="match status" value="1"/>
</dbReference>
<dbReference type="CDD" id="cd11613">
    <property type="entry name" value="SAF_AH_GD"/>
    <property type="match status" value="1"/>
</dbReference>